<evidence type="ECO:0000313" key="4">
    <source>
        <dbReference type="Proteomes" id="UP001153714"/>
    </source>
</evidence>
<accession>A0A9N9QZR2</accession>
<sequence length="306" mass="34575">MSTVETHGLPHVVNLSKGYPYMITSNIDLEDSLVNGVIGTLVHIEVIDNPGQYELMPEPSNSDESDSIQSPHFRVWLQFENENIGRKARIKYRPHVIANSNTLKLEWTPLNESTGTISLNKSIKCKRTQLPLVPACAITIHKAQGGTFDEIVFQYDASQNTQLVYVALSRVTKLEGLYLTNAKNDFSFYHGRRESSATQKNIRDEYERSKRHHLKTLSHNAKKFCESPDSDQSSNEKTQTDTPQPIIIVSMNVQSLAAHTDDISTDSILQTAEYLVCSETWISDNEPSTKIRGFICKSRQNIMTRT</sequence>
<protein>
    <recommendedName>
        <fullName evidence="2">UvrD-like helicase C-terminal domain-containing protein</fullName>
    </recommendedName>
</protein>
<gene>
    <name evidence="3" type="ORF">DIATSA_LOCUS4591</name>
</gene>
<dbReference type="Gene3D" id="3.40.50.300">
    <property type="entry name" value="P-loop containing nucleotide triphosphate hydrolases"/>
    <property type="match status" value="1"/>
</dbReference>
<dbReference type="EMBL" id="OU893347">
    <property type="protein sequence ID" value="CAG9786650.1"/>
    <property type="molecule type" value="Genomic_DNA"/>
</dbReference>
<dbReference type="AlphaFoldDB" id="A0A9N9QZR2"/>
<evidence type="ECO:0000313" key="3">
    <source>
        <dbReference type="EMBL" id="CAG9786650.1"/>
    </source>
</evidence>
<feature type="compositionally biased region" description="Polar residues" evidence="1">
    <location>
        <begin position="230"/>
        <end position="243"/>
    </location>
</feature>
<dbReference type="Proteomes" id="UP001153714">
    <property type="component" value="Chromosome 16"/>
</dbReference>
<organism evidence="3 4">
    <name type="scientific">Diatraea saccharalis</name>
    <name type="common">sugarcane borer</name>
    <dbReference type="NCBI Taxonomy" id="40085"/>
    <lineage>
        <taxon>Eukaryota</taxon>
        <taxon>Metazoa</taxon>
        <taxon>Ecdysozoa</taxon>
        <taxon>Arthropoda</taxon>
        <taxon>Hexapoda</taxon>
        <taxon>Insecta</taxon>
        <taxon>Pterygota</taxon>
        <taxon>Neoptera</taxon>
        <taxon>Endopterygota</taxon>
        <taxon>Lepidoptera</taxon>
        <taxon>Glossata</taxon>
        <taxon>Ditrysia</taxon>
        <taxon>Pyraloidea</taxon>
        <taxon>Crambidae</taxon>
        <taxon>Crambinae</taxon>
        <taxon>Diatraea</taxon>
    </lineage>
</organism>
<dbReference type="CDD" id="cd18809">
    <property type="entry name" value="SF1_C_RecD"/>
    <property type="match status" value="1"/>
</dbReference>
<dbReference type="PANTHER" id="PTHR47642">
    <property type="entry name" value="ATP-DEPENDENT DNA HELICASE"/>
    <property type="match status" value="1"/>
</dbReference>
<feature type="region of interest" description="Disordered" evidence="1">
    <location>
        <begin position="221"/>
        <end position="243"/>
    </location>
</feature>
<evidence type="ECO:0000256" key="1">
    <source>
        <dbReference type="SAM" id="MobiDB-lite"/>
    </source>
</evidence>
<evidence type="ECO:0000259" key="2">
    <source>
        <dbReference type="Pfam" id="PF13538"/>
    </source>
</evidence>
<dbReference type="OrthoDB" id="416437at2759"/>
<dbReference type="InterPro" id="IPR051055">
    <property type="entry name" value="PIF1_helicase"/>
</dbReference>
<name>A0A9N9QZR2_9NEOP</name>
<reference evidence="3" key="2">
    <citation type="submission" date="2022-10" db="EMBL/GenBank/DDBJ databases">
        <authorList>
            <consortium name="ENA_rothamsted_submissions"/>
            <consortium name="culmorum"/>
            <person name="King R."/>
        </authorList>
    </citation>
    <scope>NUCLEOTIDE SEQUENCE</scope>
</reference>
<dbReference type="SUPFAM" id="SSF52540">
    <property type="entry name" value="P-loop containing nucleoside triphosphate hydrolases"/>
    <property type="match status" value="1"/>
</dbReference>
<dbReference type="Pfam" id="PF13538">
    <property type="entry name" value="UvrD_C_2"/>
    <property type="match status" value="1"/>
</dbReference>
<dbReference type="InterPro" id="IPR027417">
    <property type="entry name" value="P-loop_NTPase"/>
</dbReference>
<dbReference type="InterPro" id="IPR027785">
    <property type="entry name" value="UvrD-like_helicase_C"/>
</dbReference>
<keyword evidence="4" id="KW-1185">Reference proteome</keyword>
<feature type="domain" description="UvrD-like helicase C-terminal" evidence="2">
    <location>
        <begin position="135"/>
        <end position="172"/>
    </location>
</feature>
<proteinExistence type="predicted"/>
<reference evidence="3" key="1">
    <citation type="submission" date="2021-12" db="EMBL/GenBank/DDBJ databases">
        <authorList>
            <person name="King R."/>
        </authorList>
    </citation>
    <scope>NUCLEOTIDE SEQUENCE</scope>
</reference>